<feature type="non-terminal residue" evidence="2">
    <location>
        <position position="92"/>
    </location>
</feature>
<dbReference type="InterPro" id="IPR018586">
    <property type="entry name" value="Brinker_DNA-bd"/>
</dbReference>
<reference evidence="2 3" key="1">
    <citation type="submission" date="2021-06" db="EMBL/GenBank/DDBJ databases">
        <authorList>
            <person name="Kallberg Y."/>
            <person name="Tangrot J."/>
            <person name="Rosling A."/>
        </authorList>
    </citation>
    <scope>NUCLEOTIDE SEQUENCE [LARGE SCALE GENOMIC DNA]</scope>
    <source>
        <strain evidence="2 3">120-4 pot B 10/14</strain>
    </source>
</reference>
<sequence length="92" mass="10768">TNPRCACATNKVHRSWSAKEKLMVIYYLERTNNVRATTKRFDIKLKQVQLRNMYNAVTQNMVVRKAKALAQTDKIKNAYPDIASFKFSINWL</sequence>
<feature type="non-terminal residue" evidence="2">
    <location>
        <position position="1"/>
    </location>
</feature>
<evidence type="ECO:0000259" key="1">
    <source>
        <dbReference type="Pfam" id="PF09607"/>
    </source>
</evidence>
<evidence type="ECO:0000313" key="3">
    <source>
        <dbReference type="Proteomes" id="UP000789901"/>
    </source>
</evidence>
<gene>
    <name evidence="2" type="ORF">GMARGA_LOCUS39415</name>
</gene>
<proteinExistence type="predicted"/>
<dbReference type="EMBL" id="CAJVQB010093881">
    <property type="protein sequence ID" value="CAG8848894.1"/>
    <property type="molecule type" value="Genomic_DNA"/>
</dbReference>
<name>A0ABN7X605_GIGMA</name>
<dbReference type="Proteomes" id="UP000789901">
    <property type="component" value="Unassembled WGS sequence"/>
</dbReference>
<keyword evidence="3" id="KW-1185">Reference proteome</keyword>
<comment type="caution">
    <text evidence="2">The sequence shown here is derived from an EMBL/GenBank/DDBJ whole genome shotgun (WGS) entry which is preliminary data.</text>
</comment>
<evidence type="ECO:0000313" key="2">
    <source>
        <dbReference type="EMBL" id="CAG8848894.1"/>
    </source>
</evidence>
<organism evidence="2 3">
    <name type="scientific">Gigaspora margarita</name>
    <dbReference type="NCBI Taxonomy" id="4874"/>
    <lineage>
        <taxon>Eukaryota</taxon>
        <taxon>Fungi</taxon>
        <taxon>Fungi incertae sedis</taxon>
        <taxon>Mucoromycota</taxon>
        <taxon>Glomeromycotina</taxon>
        <taxon>Glomeromycetes</taxon>
        <taxon>Diversisporales</taxon>
        <taxon>Gigasporaceae</taxon>
        <taxon>Gigaspora</taxon>
    </lineage>
</organism>
<dbReference type="Pfam" id="PF09607">
    <property type="entry name" value="BrkDBD"/>
    <property type="match status" value="1"/>
</dbReference>
<feature type="domain" description="Brinker DNA-binding" evidence="1">
    <location>
        <begin position="13"/>
        <end position="49"/>
    </location>
</feature>
<protein>
    <submittedName>
        <fullName evidence="2">38264_t:CDS:1</fullName>
    </submittedName>
</protein>
<accession>A0ABN7X605</accession>